<dbReference type="InterPro" id="IPR053973">
    <property type="entry name" value="ERMP1-like_C"/>
</dbReference>
<feature type="compositionally biased region" description="Basic and acidic residues" evidence="18">
    <location>
        <begin position="1457"/>
        <end position="1479"/>
    </location>
</feature>
<feature type="transmembrane region" description="Helical" evidence="19">
    <location>
        <begin position="50"/>
        <end position="70"/>
    </location>
</feature>
<keyword evidence="5 19" id="KW-0812">Transmembrane</keyword>
<dbReference type="SMART" id="SM00184">
    <property type="entry name" value="RING"/>
    <property type="match status" value="1"/>
</dbReference>
<dbReference type="PROSITE" id="PS00518">
    <property type="entry name" value="ZF_RING_1"/>
    <property type="match status" value="1"/>
</dbReference>
<keyword evidence="11 19" id="KW-1133">Transmembrane helix</keyword>
<dbReference type="InterPro" id="IPR058642">
    <property type="entry name" value="BRE1A/B-like_dom"/>
</dbReference>
<evidence type="ECO:0000256" key="11">
    <source>
        <dbReference type="ARBA" id="ARBA00022989"/>
    </source>
</evidence>
<evidence type="ECO:0000256" key="13">
    <source>
        <dbReference type="ARBA" id="ARBA00023136"/>
    </source>
</evidence>
<dbReference type="PANTHER" id="PTHR12147">
    <property type="entry name" value="METALLOPEPTIDASE M28 FAMILY MEMBER"/>
    <property type="match status" value="1"/>
</dbReference>
<evidence type="ECO:0000256" key="9">
    <source>
        <dbReference type="ARBA" id="ARBA00022824"/>
    </source>
</evidence>
<keyword evidence="6" id="KW-0479">Metal-binding</keyword>
<dbReference type="InterPro" id="IPR017907">
    <property type="entry name" value="Znf_RING_CS"/>
</dbReference>
<evidence type="ECO:0000313" key="22">
    <source>
        <dbReference type="Proteomes" id="UP001367676"/>
    </source>
</evidence>
<dbReference type="GO" id="GO:0008270">
    <property type="term" value="F:zinc ion binding"/>
    <property type="evidence" value="ECO:0007669"/>
    <property type="project" value="UniProtKB-KW"/>
</dbReference>
<evidence type="ECO:0000259" key="20">
    <source>
        <dbReference type="PROSITE" id="PS50089"/>
    </source>
</evidence>
<evidence type="ECO:0000256" key="6">
    <source>
        <dbReference type="ARBA" id="ARBA00022723"/>
    </source>
</evidence>
<dbReference type="FunFam" id="3.40.630.10:FF:000008">
    <property type="entry name" value="Endoplasmic reticulum metallopeptidase 1"/>
    <property type="match status" value="1"/>
</dbReference>
<feature type="transmembrane region" description="Helical" evidence="19">
    <location>
        <begin position="572"/>
        <end position="593"/>
    </location>
</feature>
<feature type="domain" description="RING-type" evidence="20">
    <location>
        <begin position="1687"/>
        <end position="1725"/>
    </location>
</feature>
<evidence type="ECO:0000256" key="15">
    <source>
        <dbReference type="ARBA" id="ARBA00078796"/>
    </source>
</evidence>
<dbReference type="InterPro" id="IPR013083">
    <property type="entry name" value="Znf_RING/FYVE/PHD"/>
</dbReference>
<feature type="transmembrane region" description="Helical" evidence="19">
    <location>
        <begin position="474"/>
        <end position="494"/>
    </location>
</feature>
<dbReference type="Proteomes" id="UP001367676">
    <property type="component" value="Unassembled WGS sequence"/>
</dbReference>
<keyword evidence="13 19" id="KW-0472">Membrane</keyword>
<dbReference type="Pfam" id="PF04389">
    <property type="entry name" value="Peptidase_M28"/>
    <property type="match status" value="1"/>
</dbReference>
<dbReference type="InterPro" id="IPR045175">
    <property type="entry name" value="M28_fam"/>
</dbReference>
<dbReference type="InterPro" id="IPR018957">
    <property type="entry name" value="Znf_C3HC4_RING-type"/>
</dbReference>
<dbReference type="InterPro" id="IPR001841">
    <property type="entry name" value="Znf_RING"/>
</dbReference>
<accession>A0AAN9XX69</accession>
<feature type="region of interest" description="Disordered" evidence="18">
    <location>
        <begin position="1436"/>
        <end position="1479"/>
    </location>
</feature>
<dbReference type="Pfam" id="PF00097">
    <property type="entry name" value="zf-C3HC4"/>
    <property type="match status" value="1"/>
</dbReference>
<keyword evidence="9" id="KW-0256">Endoplasmic reticulum</keyword>
<protein>
    <recommendedName>
        <fullName evidence="15">FXNA-like protease</fullName>
    </recommendedName>
</protein>
<evidence type="ECO:0000256" key="3">
    <source>
        <dbReference type="ARBA" id="ARBA00010918"/>
    </source>
</evidence>
<keyword evidence="7 16" id="KW-0863">Zinc-finger</keyword>
<dbReference type="CDD" id="cd06174">
    <property type="entry name" value="MFS"/>
    <property type="match status" value="1"/>
</dbReference>
<keyword evidence="12" id="KW-0482">Metalloprotease</keyword>
<name>A0AAN9XX69_9HEMI</name>
<organism evidence="21 22">
    <name type="scientific">Parthenolecanium corni</name>
    <dbReference type="NCBI Taxonomy" id="536013"/>
    <lineage>
        <taxon>Eukaryota</taxon>
        <taxon>Metazoa</taxon>
        <taxon>Ecdysozoa</taxon>
        <taxon>Arthropoda</taxon>
        <taxon>Hexapoda</taxon>
        <taxon>Insecta</taxon>
        <taxon>Pterygota</taxon>
        <taxon>Neoptera</taxon>
        <taxon>Paraneoptera</taxon>
        <taxon>Hemiptera</taxon>
        <taxon>Sternorrhyncha</taxon>
        <taxon>Coccoidea</taxon>
        <taxon>Coccidae</taxon>
        <taxon>Parthenolecanium</taxon>
    </lineage>
</organism>
<keyword evidence="8" id="KW-0378">Hydrolase</keyword>
<comment type="subcellular location">
    <subcellularLocation>
        <location evidence="2">Endoplasmic reticulum membrane</location>
        <topology evidence="2">Multi-pass membrane protein</topology>
    </subcellularLocation>
</comment>
<sequence>MLDRMMDENETGTIKSAKARQRTRVSKKIDDVPDHYIEKTYPKYLLPVPLSHFIANVILLLIFYTIVVYVERTLPTPLSIKDEAIYRDRFIAERARNYLINLTRIGPRTVGSFENEVLAVNFLSKEINTIMNTANKNHKITYDLQKVSGAYPLNFLDGMTNVYKDVQNVIVKIGPNPESEHSLLVNCHFDTVVDSPGGSDDGASCAVMLELLRILSRRREPLQHNVIFLFNGAEENFMQASHGFITQHKWARSVKAFVNLEACGAGGREILFQAGPEHSWLVQVYSEVVPYPFASSLAQEIFQSGLVPGDTDYRMFRDFGKISGLDFAWVSNGYIYHTKLDDIHQIPLGSLQRTGDNILPLILKLVNSDYLPKAHIYNKGNLVYFDVLGSFIVSGKEISATLVNVIIILGSAYSVWYNMNYTPSISRSTYAKGLKWGVGFILLSWILTLVFVLGLAFVITLLNRPLSWFARPIWIFFLYIIPTFLTSIFVAQAFKRKFNTMISLPSTISTIYYDSNICIFTTISLFLTLSFIRSNFIVSTWLAFSFLFWALKTKFSWFFKDHKQLWLHSLCLLIPFILSGYIINGVAIFIVPIMGRSGSGNHAELVLAFIMSIMLMLMFNFYIPLTLLVQDLRYGIKGLIGLFLTAFLVLLFTPLGFPYSGDLSSPAPQRYIISHVERTWYDVNGNTRLNDSGLWIVNMDVNSPRMVTSLIPEMAKAELVKQECEQELYCGLPYFLPVMTIMWETHWISAPRPIVPSDISLTLTYRDYRINDIQRLSFKAIGPDHMTLFVSPHKDVHLKGWSFIPGEPLKGPQWNKRDTYFVYYSYGSDPQPWNFWIDLQVSNSSRKPIVDIGFGGYYVHGAHQTTPQLKKLFSQFPPWTVTSVDNDTDSFLIQLSTWDVGELKEKLEKRVQLSKQNVEKMILALYKTLIKTNTLQKLLKTKKTRNDELKNRADNLRYQNTKMKAVNDHMEHSLAELLDEIKRAEIMPTIDEELDISAETIDSANSDDKGKQLEKEIEAQRILAEQHLQELQMLNLKHQETVKQMETLKIDLHQLPENVIIQTKKYKYLQSRFSILYNEAAQLRLTWEEVQKQMQVVKSSFNSAQETSERECLLQQKNIRLEMIKLDDINGQLRNECQKLKMQLEQSIAENNLFSSLNSEMKKLMSSMLDYCKQHESDIKRYKRKYEEIEEDIRFSKAMPPVKIKCDKLIQLVRYREFHKRRMKEREAIKEKYKTVPLAKELRCLKDSANDFSNGIDFLNGRESDASKDLIDAKELQHIKNMLNSNETYKVVPLHREVQMKLARSRDPLELSRGRIADKEFLHPRETLKEAPYTKIPYSKEVLRSKEMLKERYLRDCTKMKLKELPKEFSTSIKMTESESVVALNKEVLVDSKKLLTKPSKNSVKDSGKILNIVNLDSDDSSHDEPRTRKLEETIVSSGKEECHEEGIDSSTPAENHSYDKQSDPTKVDSKEQAEVKKVTPPTKKDIVVRKLKYQLKKIVDEKKDLNLLLGMYKNMNKTDEEKVQLMVSEQKLKIELEEVKRQMRRIEESRYDDCKDVVDVVMTRKIRYLLAKRRRLQKKIEEAKDSLLCGEMEITGQVWDELQAQNTRLHQLLREKDEENLKLMTERVKSNQLFNLSKDENESMMQHEDVSQFRRKLERMKKYESIDTIEAVLAEELKEYKTMLTCPSCKVNTKDAVLIKCFHVYCLNCIKTRYETRQRKCPECCAPFGANDYHRLFLFN</sequence>
<dbReference type="GO" id="GO:0008235">
    <property type="term" value="F:metalloexopeptidase activity"/>
    <property type="evidence" value="ECO:0007669"/>
    <property type="project" value="InterPro"/>
</dbReference>
<dbReference type="InterPro" id="IPR007484">
    <property type="entry name" value="Peptidase_M28"/>
</dbReference>
<dbReference type="GO" id="GO:0005789">
    <property type="term" value="C:endoplasmic reticulum membrane"/>
    <property type="evidence" value="ECO:0007669"/>
    <property type="project" value="UniProtKB-SubCell"/>
</dbReference>
<dbReference type="Pfam" id="PF22249">
    <property type="entry name" value="ERMP1-TM"/>
    <property type="match status" value="1"/>
</dbReference>
<evidence type="ECO:0000256" key="17">
    <source>
        <dbReference type="SAM" id="Coils"/>
    </source>
</evidence>
<evidence type="ECO:0000256" key="5">
    <source>
        <dbReference type="ARBA" id="ARBA00022692"/>
    </source>
</evidence>
<feature type="coiled-coil region" evidence="17">
    <location>
        <begin position="1530"/>
        <end position="1623"/>
    </location>
</feature>
<evidence type="ECO:0000256" key="12">
    <source>
        <dbReference type="ARBA" id="ARBA00023049"/>
    </source>
</evidence>
<evidence type="ECO:0000313" key="21">
    <source>
        <dbReference type="EMBL" id="KAK7571783.1"/>
    </source>
</evidence>
<evidence type="ECO:0000256" key="2">
    <source>
        <dbReference type="ARBA" id="ARBA00004477"/>
    </source>
</evidence>
<dbReference type="InterPro" id="IPR048024">
    <property type="entry name" value="Fxna-like_M28_dom"/>
</dbReference>
<dbReference type="Gene3D" id="3.40.630.10">
    <property type="entry name" value="Zn peptidases"/>
    <property type="match status" value="1"/>
</dbReference>
<keyword evidence="4" id="KW-0645">Protease</keyword>
<keyword evidence="22" id="KW-1185">Reference proteome</keyword>
<keyword evidence="17" id="KW-0175">Coiled coil</keyword>
<feature type="transmembrane region" description="Helical" evidence="19">
    <location>
        <begin position="639"/>
        <end position="659"/>
    </location>
</feature>
<dbReference type="SUPFAM" id="SSF53187">
    <property type="entry name" value="Zn-dependent exopeptidases"/>
    <property type="match status" value="1"/>
</dbReference>
<comment type="cofactor">
    <cofactor evidence="1">
        <name>Zn(2+)</name>
        <dbReference type="ChEBI" id="CHEBI:29105"/>
    </cofactor>
</comment>
<reference evidence="21 22" key="1">
    <citation type="submission" date="2024-03" db="EMBL/GenBank/DDBJ databases">
        <title>Adaptation during the transition from Ophiocordyceps entomopathogen to insect associate is accompanied by gene loss and intensified selection.</title>
        <authorList>
            <person name="Ward C.M."/>
            <person name="Onetto C.A."/>
            <person name="Borneman A.R."/>
        </authorList>
    </citation>
    <scope>NUCLEOTIDE SEQUENCE [LARGE SCALE GENOMIC DNA]</scope>
    <source>
        <strain evidence="21">AWRI1</strain>
        <tissue evidence="21">Single Adult Female</tissue>
    </source>
</reference>
<gene>
    <name evidence="21" type="ORF">V9T40_014255</name>
</gene>
<dbReference type="SUPFAM" id="SSF57850">
    <property type="entry name" value="RING/U-box"/>
    <property type="match status" value="1"/>
</dbReference>
<dbReference type="GO" id="GO:0006508">
    <property type="term" value="P:proteolysis"/>
    <property type="evidence" value="ECO:0007669"/>
    <property type="project" value="UniProtKB-KW"/>
</dbReference>
<dbReference type="PANTHER" id="PTHR12147:SF22">
    <property type="entry name" value="ENDOPLASMIC RETICULUM METALLOPEPTIDASE 1"/>
    <property type="match status" value="1"/>
</dbReference>
<feature type="coiled-coil region" evidence="17">
    <location>
        <begin position="1130"/>
        <end position="1199"/>
    </location>
</feature>
<evidence type="ECO:0000256" key="18">
    <source>
        <dbReference type="SAM" id="MobiDB-lite"/>
    </source>
</evidence>
<evidence type="ECO:0000256" key="19">
    <source>
        <dbReference type="SAM" id="Phobius"/>
    </source>
</evidence>
<evidence type="ECO:0000256" key="16">
    <source>
        <dbReference type="PROSITE-ProRule" id="PRU00175"/>
    </source>
</evidence>
<dbReference type="Pfam" id="PF22248">
    <property type="entry name" value="ERMP1_C"/>
    <property type="match status" value="1"/>
</dbReference>
<dbReference type="Pfam" id="PF26052">
    <property type="entry name" value="BRE1B"/>
    <property type="match status" value="1"/>
</dbReference>
<feature type="coiled-coil region" evidence="17">
    <location>
        <begin position="904"/>
        <end position="1048"/>
    </location>
</feature>
<evidence type="ECO:0000256" key="10">
    <source>
        <dbReference type="ARBA" id="ARBA00022833"/>
    </source>
</evidence>
<dbReference type="PROSITE" id="PS50089">
    <property type="entry name" value="ZF_RING_2"/>
    <property type="match status" value="1"/>
</dbReference>
<evidence type="ECO:0000256" key="1">
    <source>
        <dbReference type="ARBA" id="ARBA00001947"/>
    </source>
</evidence>
<dbReference type="Gene3D" id="3.30.40.10">
    <property type="entry name" value="Zinc/RING finger domain, C3HC4 (zinc finger)"/>
    <property type="match status" value="1"/>
</dbReference>
<keyword evidence="10" id="KW-0862">Zinc</keyword>
<feature type="compositionally biased region" description="Basic and acidic residues" evidence="18">
    <location>
        <begin position="1436"/>
        <end position="1447"/>
    </location>
</feature>
<feature type="transmembrane region" description="Helical" evidence="19">
    <location>
        <begin position="531"/>
        <end position="551"/>
    </location>
</feature>
<keyword evidence="14" id="KW-0325">Glycoprotein</keyword>
<feature type="transmembrane region" description="Helical" evidence="19">
    <location>
        <begin position="398"/>
        <end position="416"/>
    </location>
</feature>
<evidence type="ECO:0000256" key="4">
    <source>
        <dbReference type="ARBA" id="ARBA00022670"/>
    </source>
</evidence>
<comment type="similarity">
    <text evidence="3">Belongs to the peptidase M28 family.</text>
</comment>
<feature type="transmembrane region" description="Helical" evidence="19">
    <location>
        <begin position="605"/>
        <end position="627"/>
    </location>
</feature>
<evidence type="ECO:0000256" key="7">
    <source>
        <dbReference type="ARBA" id="ARBA00022771"/>
    </source>
</evidence>
<dbReference type="CDD" id="cd03875">
    <property type="entry name" value="M28_Fxna_like"/>
    <property type="match status" value="1"/>
</dbReference>
<comment type="caution">
    <text evidence="21">The sequence shown here is derived from an EMBL/GenBank/DDBJ whole genome shotgun (WGS) entry which is preliminary data.</text>
</comment>
<evidence type="ECO:0000256" key="14">
    <source>
        <dbReference type="ARBA" id="ARBA00023180"/>
    </source>
</evidence>
<evidence type="ECO:0000256" key="8">
    <source>
        <dbReference type="ARBA" id="ARBA00022801"/>
    </source>
</evidence>
<feature type="transmembrane region" description="Helical" evidence="19">
    <location>
        <begin position="436"/>
        <end position="462"/>
    </location>
</feature>
<proteinExistence type="inferred from homology"/>
<dbReference type="EMBL" id="JBBCAQ010000038">
    <property type="protein sequence ID" value="KAK7571783.1"/>
    <property type="molecule type" value="Genomic_DNA"/>
</dbReference>
<dbReference type="InterPro" id="IPR053974">
    <property type="entry name" value="ERMP1_1-A_TM"/>
</dbReference>